<dbReference type="EMBL" id="PQXF01000073">
    <property type="protein sequence ID" value="PXF57027.1"/>
    <property type="molecule type" value="Genomic_DNA"/>
</dbReference>
<gene>
    <name evidence="1" type="ORF">C4B59_15945</name>
</gene>
<dbReference type="Proteomes" id="UP000248329">
    <property type="component" value="Unassembled WGS sequence"/>
</dbReference>
<evidence type="ECO:0000313" key="2">
    <source>
        <dbReference type="Proteomes" id="UP000248329"/>
    </source>
</evidence>
<reference evidence="1" key="1">
    <citation type="submission" date="2018-01" db="EMBL/GenBank/DDBJ databases">
        <authorList>
            <person name="Krukenberg V."/>
        </authorList>
    </citation>
    <scope>NUCLEOTIDE SEQUENCE</scope>
    <source>
        <strain evidence="1">E20ANME2</strain>
    </source>
</reference>
<organism evidence="1 2">
    <name type="scientific">Candidatus Methanogaster sp</name>
    <dbReference type="NCBI Taxonomy" id="3386292"/>
    <lineage>
        <taxon>Archaea</taxon>
        <taxon>Methanobacteriati</taxon>
        <taxon>Methanobacteriota</taxon>
        <taxon>Stenosarchaea group</taxon>
        <taxon>Methanomicrobia</taxon>
        <taxon>Methanosarcinales</taxon>
        <taxon>ANME-2 cluster</taxon>
        <taxon>Candidatus Methanogasteraceae</taxon>
        <taxon>Candidatus Methanogaster</taxon>
    </lineage>
</organism>
<comment type="caution">
    <text evidence="1">The sequence shown here is derived from an EMBL/GenBank/DDBJ whole genome shotgun (WGS) entry which is preliminary data.</text>
</comment>
<proteinExistence type="predicted"/>
<sequence length="188" mass="22099">MKKKFDQVYQFKITLVGAKPPIWRRIQVPETYTFWDLHVAIQNAMGWEDYHLHEFKMVDPSTDSVVCIGIPDEDFGRELLPERRRKIAKYFSMKNRSAGYVYDFGDNWEHKIQLEKILPREKGATYPICIKGERACPPEDCGGLWGYADILEVLEDPNNEEYEELLDWVGEDFDPKHFDVAEVSFSDR</sequence>
<accession>A0AC61KYJ1</accession>
<protein>
    <submittedName>
        <fullName evidence="1">Uncharacterized protein</fullName>
    </submittedName>
</protein>
<name>A0AC61KYJ1_9EURY</name>
<evidence type="ECO:0000313" key="1">
    <source>
        <dbReference type="EMBL" id="PXF57027.1"/>
    </source>
</evidence>